<protein>
    <submittedName>
        <fullName evidence="1">Uncharacterized protein</fullName>
    </submittedName>
</protein>
<accession>A0A3M7QXS4</accession>
<dbReference type="EMBL" id="REGN01004777">
    <property type="protein sequence ID" value="RNA16187.1"/>
    <property type="molecule type" value="Genomic_DNA"/>
</dbReference>
<dbReference type="AlphaFoldDB" id="A0A3M7QXS4"/>
<gene>
    <name evidence="1" type="ORF">BpHYR1_016338</name>
</gene>
<evidence type="ECO:0000313" key="2">
    <source>
        <dbReference type="Proteomes" id="UP000276133"/>
    </source>
</evidence>
<keyword evidence="2" id="KW-1185">Reference proteome</keyword>
<name>A0A3M7QXS4_BRAPC</name>
<comment type="caution">
    <text evidence="1">The sequence shown here is derived from an EMBL/GenBank/DDBJ whole genome shotgun (WGS) entry which is preliminary data.</text>
</comment>
<organism evidence="1 2">
    <name type="scientific">Brachionus plicatilis</name>
    <name type="common">Marine rotifer</name>
    <name type="synonym">Brachionus muelleri</name>
    <dbReference type="NCBI Taxonomy" id="10195"/>
    <lineage>
        <taxon>Eukaryota</taxon>
        <taxon>Metazoa</taxon>
        <taxon>Spiralia</taxon>
        <taxon>Gnathifera</taxon>
        <taxon>Rotifera</taxon>
        <taxon>Eurotatoria</taxon>
        <taxon>Monogononta</taxon>
        <taxon>Pseudotrocha</taxon>
        <taxon>Ploima</taxon>
        <taxon>Brachionidae</taxon>
        <taxon>Brachionus</taxon>
    </lineage>
</organism>
<reference evidence="1 2" key="1">
    <citation type="journal article" date="2018" name="Sci. Rep.">
        <title>Genomic signatures of local adaptation to the degree of environmental predictability in rotifers.</title>
        <authorList>
            <person name="Franch-Gras L."/>
            <person name="Hahn C."/>
            <person name="Garcia-Roger E.M."/>
            <person name="Carmona M.J."/>
            <person name="Serra M."/>
            <person name="Gomez A."/>
        </authorList>
    </citation>
    <scope>NUCLEOTIDE SEQUENCE [LARGE SCALE GENOMIC DNA]</scope>
    <source>
        <strain evidence="1">HYR1</strain>
    </source>
</reference>
<sequence length="71" mass="8257">MIIFSFLTYHVIPHPGIVQKSAVCFCNKTYLMITFEYDHSNLIINLNLSMESSFYKLSTEALNNFVSFKIK</sequence>
<proteinExistence type="predicted"/>
<dbReference type="Proteomes" id="UP000276133">
    <property type="component" value="Unassembled WGS sequence"/>
</dbReference>
<evidence type="ECO:0000313" key="1">
    <source>
        <dbReference type="EMBL" id="RNA16187.1"/>
    </source>
</evidence>